<dbReference type="InterPro" id="IPR017039">
    <property type="entry name" value="Virul_fac_BrkB"/>
</dbReference>
<evidence type="ECO:0000256" key="5">
    <source>
        <dbReference type="ARBA" id="ARBA00023136"/>
    </source>
</evidence>
<dbReference type="GO" id="GO:0005886">
    <property type="term" value="C:plasma membrane"/>
    <property type="evidence" value="ECO:0007669"/>
    <property type="project" value="UniProtKB-SubCell"/>
</dbReference>
<dbReference type="PIRSF" id="PIRSF035875">
    <property type="entry name" value="RNase_BN"/>
    <property type="match status" value="1"/>
</dbReference>
<organism evidence="7 8">
    <name type="scientific">Clostridium perfringens</name>
    <dbReference type="NCBI Taxonomy" id="1502"/>
    <lineage>
        <taxon>Bacteria</taxon>
        <taxon>Bacillati</taxon>
        <taxon>Bacillota</taxon>
        <taxon>Clostridia</taxon>
        <taxon>Eubacteriales</taxon>
        <taxon>Clostridiaceae</taxon>
        <taxon>Clostridium</taxon>
    </lineage>
</organism>
<accession>A0A133NC14</accession>
<dbReference type="Proteomes" id="UP000070646">
    <property type="component" value="Unassembled WGS sequence"/>
</dbReference>
<dbReference type="PANTHER" id="PTHR30213:SF0">
    <property type="entry name" value="UPF0761 MEMBRANE PROTEIN YIHY"/>
    <property type="match status" value="1"/>
</dbReference>
<gene>
    <name evidence="7" type="ORF">HMPREF3222_00692</name>
</gene>
<evidence type="ECO:0000256" key="3">
    <source>
        <dbReference type="ARBA" id="ARBA00022692"/>
    </source>
</evidence>
<dbReference type="AlphaFoldDB" id="A0A133NC14"/>
<protein>
    <submittedName>
        <fullName evidence="7">YihY family protein</fullName>
    </submittedName>
</protein>
<keyword evidence="5 6" id="KW-0472">Membrane</keyword>
<evidence type="ECO:0000256" key="1">
    <source>
        <dbReference type="ARBA" id="ARBA00004651"/>
    </source>
</evidence>
<comment type="subcellular location">
    <subcellularLocation>
        <location evidence="1">Cell membrane</location>
        <topology evidence="1">Multi-pass membrane protein</topology>
    </subcellularLocation>
</comment>
<name>A0A133NC14_CLOPF</name>
<dbReference type="Pfam" id="PF03631">
    <property type="entry name" value="Virul_fac_BrkB"/>
    <property type="match status" value="1"/>
</dbReference>
<feature type="transmembrane region" description="Helical" evidence="6">
    <location>
        <begin position="142"/>
        <end position="164"/>
    </location>
</feature>
<keyword evidence="4 6" id="KW-1133">Transmembrane helix</keyword>
<dbReference type="EMBL" id="LRPU01000025">
    <property type="protein sequence ID" value="KXA13802.1"/>
    <property type="molecule type" value="Genomic_DNA"/>
</dbReference>
<feature type="transmembrane region" description="Helical" evidence="6">
    <location>
        <begin position="260"/>
        <end position="281"/>
    </location>
</feature>
<sequence length="290" mass="33180">MVYKEQVMKKKSKGFLRKAVIFLVMFIKKIGDDDVFALGAQLAYYMVLSFIPFLMFLMTLVGFSHLNSDAVLNLLSNVMPTEAFNLIQSTVIEIVDREQTGLLWISIALAIWVSSSGFKAVIKGLNKAYGVKETRSYIKLKLISMIYTILLALIVIATLFLFVFGDVIGDFFIKILEHPEFIYYIWNMLRYVVVILIMILFFMFLYNATPCVRLGWLEVIPGAVITTLGWISISYIFAYYVNNFSNYSRLYGSLGAVFMFMTWMFITSMILILGGEINAVLAEKNRLKDL</sequence>
<keyword evidence="2" id="KW-1003">Cell membrane</keyword>
<evidence type="ECO:0000256" key="2">
    <source>
        <dbReference type="ARBA" id="ARBA00022475"/>
    </source>
</evidence>
<evidence type="ECO:0000256" key="4">
    <source>
        <dbReference type="ARBA" id="ARBA00022989"/>
    </source>
</evidence>
<proteinExistence type="predicted"/>
<feature type="transmembrane region" description="Helical" evidence="6">
    <location>
        <begin position="219"/>
        <end position="240"/>
    </location>
</feature>
<dbReference type="PANTHER" id="PTHR30213">
    <property type="entry name" value="INNER MEMBRANE PROTEIN YHJD"/>
    <property type="match status" value="1"/>
</dbReference>
<reference evidence="7 8" key="1">
    <citation type="submission" date="2016-01" db="EMBL/GenBank/DDBJ databases">
        <authorList>
            <person name="Oliw E.H."/>
        </authorList>
    </citation>
    <scope>NUCLEOTIDE SEQUENCE [LARGE SCALE GENOMIC DNA]</scope>
    <source>
        <strain evidence="7 8">MJR7757A</strain>
    </source>
</reference>
<comment type="caution">
    <text evidence="7">The sequence shown here is derived from an EMBL/GenBank/DDBJ whole genome shotgun (WGS) entry which is preliminary data.</text>
</comment>
<evidence type="ECO:0000313" key="7">
    <source>
        <dbReference type="EMBL" id="KXA13802.1"/>
    </source>
</evidence>
<dbReference type="NCBIfam" id="TIGR00765">
    <property type="entry name" value="yihY_not_rbn"/>
    <property type="match status" value="1"/>
</dbReference>
<evidence type="ECO:0000313" key="8">
    <source>
        <dbReference type="Proteomes" id="UP000070646"/>
    </source>
</evidence>
<dbReference type="PATRIC" id="fig|1502.174.peg.697"/>
<feature type="transmembrane region" description="Helical" evidence="6">
    <location>
        <begin position="184"/>
        <end position="207"/>
    </location>
</feature>
<keyword evidence="3 6" id="KW-0812">Transmembrane</keyword>
<feature type="transmembrane region" description="Helical" evidence="6">
    <location>
        <begin position="43"/>
        <end position="66"/>
    </location>
</feature>
<evidence type="ECO:0000256" key="6">
    <source>
        <dbReference type="SAM" id="Phobius"/>
    </source>
</evidence>
<feature type="transmembrane region" description="Helical" evidence="6">
    <location>
        <begin position="102"/>
        <end position="122"/>
    </location>
</feature>